<proteinExistence type="predicted"/>
<dbReference type="AlphaFoldDB" id="A0A1C3JEB8"/>
<dbReference type="Proteomes" id="UP000092819">
    <property type="component" value="Unassembled WGS sequence"/>
</dbReference>
<sequence length="275" mass="31681">MRALPSSKRDGAELETILSVTPSELKGWLRKKSESTKSLFPFKVTPARLFRSFHSFSIQKLPSVYLNYLQRNSSVIMHYSNFDTSSINRSLYESWFEFLEVLGLSDNLDWSTETKTTLSHDFSYHDHIGSAITLRESLLPDVFHALLSPLIENKPADLSTIEICHRLALYIHIRAAIELALRPVKEPYSLAKDIAWDCGVMTVQDKRVHHSEEKRVIVLSQELVDLFKTYRMFCQSISVDYQEAKTACISVLLDGKWQSLSSRVLNQLYSQYRPQ</sequence>
<organism evidence="1 2">
    <name type="scientific">Vibrio celticus</name>
    <dbReference type="NCBI Taxonomy" id="446372"/>
    <lineage>
        <taxon>Bacteria</taxon>
        <taxon>Pseudomonadati</taxon>
        <taxon>Pseudomonadota</taxon>
        <taxon>Gammaproteobacteria</taxon>
        <taxon>Vibrionales</taxon>
        <taxon>Vibrionaceae</taxon>
        <taxon>Vibrio</taxon>
    </lineage>
</organism>
<evidence type="ECO:0000313" key="1">
    <source>
        <dbReference type="EMBL" id="SBT13482.1"/>
    </source>
</evidence>
<accession>A0A1C3JEB8</accession>
<dbReference type="EMBL" id="FLQZ01000043">
    <property type="protein sequence ID" value="SBT13482.1"/>
    <property type="molecule type" value="Genomic_DNA"/>
</dbReference>
<dbReference type="RefSeq" id="WP_065676491.1">
    <property type="nucleotide sequence ID" value="NZ_AP025463.1"/>
</dbReference>
<evidence type="ECO:0000313" key="2">
    <source>
        <dbReference type="Proteomes" id="UP000092819"/>
    </source>
</evidence>
<name>A0A1C3JEB8_9VIBR</name>
<keyword evidence="2" id="KW-1185">Reference proteome</keyword>
<protein>
    <submittedName>
        <fullName evidence="1">Uncharacterized protein</fullName>
    </submittedName>
</protein>
<gene>
    <name evidence="1" type="ORF">VCE7224_02231</name>
</gene>
<reference evidence="2" key="1">
    <citation type="submission" date="2016-06" db="EMBL/GenBank/DDBJ databases">
        <authorList>
            <person name="Rodrigo-Torres L."/>
            <person name="Arahal D.R."/>
        </authorList>
    </citation>
    <scope>NUCLEOTIDE SEQUENCE [LARGE SCALE GENOMIC DNA]</scope>
    <source>
        <strain evidence="2">CECT 7224</strain>
    </source>
</reference>